<gene>
    <name evidence="2" type="ORF">TSTA_032410</name>
</gene>
<protein>
    <recommendedName>
        <fullName evidence="4">Pal1 cell morphology protein</fullName>
    </recommendedName>
</protein>
<dbReference type="EMBL" id="EQ962654">
    <property type="protein sequence ID" value="EED19985.1"/>
    <property type="molecule type" value="Genomic_DNA"/>
</dbReference>
<dbReference type="GeneID" id="8099854"/>
<dbReference type="PhylomeDB" id="B8M823"/>
<dbReference type="OrthoDB" id="5352132at2759"/>
<dbReference type="VEuPathDB" id="FungiDB:TSTA_032410"/>
<accession>B8M823</accession>
<name>B8M823_TALSN</name>
<dbReference type="InterPro" id="IPR013226">
    <property type="entry name" value="Pal1"/>
</dbReference>
<dbReference type="Pfam" id="PF08316">
    <property type="entry name" value="Pal1"/>
    <property type="match status" value="1"/>
</dbReference>
<feature type="compositionally biased region" description="Polar residues" evidence="1">
    <location>
        <begin position="352"/>
        <end position="367"/>
    </location>
</feature>
<feature type="compositionally biased region" description="Polar residues" evidence="1">
    <location>
        <begin position="376"/>
        <end position="401"/>
    </location>
</feature>
<reference evidence="3" key="1">
    <citation type="journal article" date="2015" name="Genome Announc.">
        <title>Genome sequence of the AIDS-associated pathogen Penicillium marneffei (ATCC18224) and its near taxonomic relative Talaromyces stipitatus (ATCC10500).</title>
        <authorList>
            <person name="Nierman W.C."/>
            <person name="Fedorova-Abrams N.D."/>
            <person name="Andrianopoulos A."/>
        </authorList>
    </citation>
    <scope>NUCLEOTIDE SEQUENCE [LARGE SCALE GENOMIC DNA]</scope>
    <source>
        <strain evidence="3">ATCC 10500 / CBS 375.48 / QM 6759 / NRRL 1006</strain>
    </source>
</reference>
<dbReference type="GO" id="GO:0005737">
    <property type="term" value="C:cytoplasm"/>
    <property type="evidence" value="ECO:0007669"/>
    <property type="project" value="TreeGrafter"/>
</dbReference>
<evidence type="ECO:0008006" key="4">
    <source>
        <dbReference type="Google" id="ProtNLM"/>
    </source>
</evidence>
<dbReference type="PANTHER" id="PTHR28307:SF2">
    <property type="entry name" value="PROTEIN PAL1"/>
    <property type="match status" value="1"/>
</dbReference>
<organism evidence="2 3">
    <name type="scientific">Talaromyces stipitatus (strain ATCC 10500 / CBS 375.48 / QM 6759 / NRRL 1006)</name>
    <name type="common">Penicillium stipitatum</name>
    <dbReference type="NCBI Taxonomy" id="441959"/>
    <lineage>
        <taxon>Eukaryota</taxon>
        <taxon>Fungi</taxon>
        <taxon>Dikarya</taxon>
        <taxon>Ascomycota</taxon>
        <taxon>Pezizomycotina</taxon>
        <taxon>Eurotiomycetes</taxon>
        <taxon>Eurotiomycetidae</taxon>
        <taxon>Eurotiales</taxon>
        <taxon>Trichocomaceae</taxon>
        <taxon>Talaromyces</taxon>
        <taxon>Talaromyces sect. Talaromyces</taxon>
    </lineage>
</organism>
<evidence type="ECO:0000313" key="3">
    <source>
        <dbReference type="Proteomes" id="UP000001745"/>
    </source>
</evidence>
<keyword evidence="3" id="KW-1185">Reference proteome</keyword>
<dbReference type="Proteomes" id="UP000001745">
    <property type="component" value="Unassembled WGS sequence"/>
</dbReference>
<dbReference type="STRING" id="441959.B8M823"/>
<feature type="compositionally biased region" description="Polar residues" evidence="1">
    <location>
        <begin position="50"/>
        <end position="70"/>
    </location>
</feature>
<dbReference type="eggNOG" id="ENOG502QPHY">
    <property type="taxonomic scope" value="Eukaryota"/>
</dbReference>
<sequence>MSLAPLSVPEHKPAQLSINLGSNNPFRNRAVSPSSTSPVPAGTRSERPRSTNPFLDNTEMMSPQSTSTGAILSPRSEKHSYMGNTAELFENLALDSASKERRPAPPPPDKSSSSRPPAPRPSASRPRPEIRDRERPRDPSKDKRRDEDPFDIFADPPKKKESSRPPRPREGRPRPRRNSESSIMERPKGLDPEDERRRRERRHRERERERDGKSRSKRPPGYKLDVIDKLDVTSIFGTGLFHHDGPFDACNPHRNRKGSRQAPMQAFPKDSKNMALGGAGPNNSRLNLELIHGHTAEGYLDYATIGSKKDETFDSARAEVIHGAESMGLGTSTFLEGTPASRAAIQRRQSESDQQPPTGGLQRTKSLAQKFKGINRNGTMRVTSPDSTQRSPVSAGATSSDRAQERNPFFQDYDDAYDAKGSRIEESRVSGRNRASSSPRRAAGLERKTTNGSMGAEENKQNGGGFMNRMKSLRRPRPERRVPSE</sequence>
<feature type="compositionally biased region" description="Basic and acidic residues" evidence="1">
    <location>
        <begin position="126"/>
        <end position="147"/>
    </location>
</feature>
<feature type="compositionally biased region" description="Low complexity" evidence="1">
    <location>
        <begin position="110"/>
        <end position="125"/>
    </location>
</feature>
<evidence type="ECO:0000256" key="1">
    <source>
        <dbReference type="SAM" id="MobiDB-lite"/>
    </source>
</evidence>
<feature type="compositionally biased region" description="Polar residues" evidence="1">
    <location>
        <begin position="16"/>
        <end position="26"/>
    </location>
</feature>
<feature type="region of interest" description="Disordered" evidence="1">
    <location>
        <begin position="340"/>
        <end position="485"/>
    </location>
</feature>
<feature type="compositionally biased region" description="Low complexity" evidence="1">
    <location>
        <begin position="31"/>
        <end position="40"/>
    </location>
</feature>
<dbReference type="PANTHER" id="PTHR28307">
    <property type="entry name" value="PROTEIN PAL1"/>
    <property type="match status" value="1"/>
</dbReference>
<feature type="compositionally biased region" description="Basic and acidic residues" evidence="1">
    <location>
        <begin position="417"/>
        <end position="429"/>
    </location>
</feature>
<proteinExistence type="predicted"/>
<dbReference type="OMA" id="GPSMIHH"/>
<dbReference type="RefSeq" id="XP_002480419.1">
    <property type="nucleotide sequence ID" value="XM_002480374.1"/>
</dbReference>
<dbReference type="HOGENOM" id="CLU_025891_1_0_1"/>
<dbReference type="AlphaFoldDB" id="B8M823"/>
<feature type="region of interest" description="Disordered" evidence="1">
    <location>
        <begin position="1"/>
        <end position="224"/>
    </location>
</feature>
<dbReference type="InParanoid" id="B8M823"/>
<evidence type="ECO:0000313" key="2">
    <source>
        <dbReference type="EMBL" id="EED19985.1"/>
    </source>
</evidence>
<feature type="compositionally biased region" description="Basic and acidic residues" evidence="1">
    <location>
        <begin position="156"/>
        <end position="197"/>
    </location>
</feature>